<feature type="compositionally biased region" description="Polar residues" evidence="1">
    <location>
        <begin position="367"/>
        <end position="402"/>
    </location>
</feature>
<sequence length="640" mass="70768">MNIRRNKLLRNLLILSSPVALVVTSASCENIKSMNPDKNNNINNHQSIHDSQGDLSLNTRSSSSDPQKNKSDSTPSPSTTTGTSQKDDLQKQKPNDNESSKEDKTTGTMSDKLGSESTKTTPSVSENNSGSDSTLSTAKNEDKSSKANQNINYEIVLQSSVEDLKKFLEDNQGQEPNKKLPITKVQNYVSFNDPKNKNTGDLGFGFAGYNKNDENKIFVLKKGYAQKVSLDEGKYIKAEYNLDTGILTLHVNLNDDTAEKLTLNLNDKTIFATKETKLPESKSKKEDKNSKQTSLQKSESTTKVNDSKSQSTRKTNKEKTSNKNDGQNPNETVSKESKKKQEPDNTSHKTEQNANEKLNNETKPSESHLQSDAPQDNSETSSEGQPPSKTSLTETSQENASQRQEENKEGSKSTNSQLDSPTKNHKSEELNTEHPQSDQAHSQTTDNKATSSETISKKNKESDSIPGEQHSDDAKQTPLNKQSGHDGEQASNSQNSSEQTNSSKAQPTEAQKRDSATLQNDKYEIVSKSTVAELKSFLEKNQGSGKNKKLPIVKMQNYISWNNPQNNKGGDLGFGFARYDKKDEKNKIFILKKAYADKIKLTDSKYIPANYDLTTGILILTVTLKDGGTETLTLNLNTQK</sequence>
<feature type="compositionally biased region" description="Polar residues" evidence="1">
    <location>
        <begin position="323"/>
        <end position="332"/>
    </location>
</feature>
<feature type="compositionally biased region" description="Basic and acidic residues" evidence="1">
    <location>
        <begin position="510"/>
        <end position="521"/>
    </location>
</feature>
<feature type="compositionally biased region" description="Basic and acidic residues" evidence="1">
    <location>
        <begin position="278"/>
        <end position="290"/>
    </location>
</feature>
<keyword evidence="2" id="KW-0732">Signal</keyword>
<evidence type="ECO:0000256" key="1">
    <source>
        <dbReference type="SAM" id="MobiDB-lite"/>
    </source>
</evidence>
<feature type="compositionally biased region" description="Polar residues" evidence="1">
    <location>
        <begin position="292"/>
        <end position="313"/>
    </location>
</feature>
<organism evidence="3 4">
    <name type="scientific">Mycoplasmopsis citelli</name>
    <dbReference type="NCBI Taxonomy" id="171281"/>
    <lineage>
        <taxon>Bacteria</taxon>
        <taxon>Bacillati</taxon>
        <taxon>Mycoplasmatota</taxon>
        <taxon>Mycoplasmoidales</taxon>
        <taxon>Metamycoplasmataceae</taxon>
        <taxon>Mycoplasmopsis</taxon>
    </lineage>
</organism>
<feature type="compositionally biased region" description="Basic and acidic residues" evidence="1">
    <location>
        <begin position="425"/>
        <end position="436"/>
    </location>
</feature>
<dbReference type="Proteomes" id="UP000290985">
    <property type="component" value="Chromosome"/>
</dbReference>
<dbReference type="KEGG" id="mcit:NCTC10181_00922"/>
<feature type="compositionally biased region" description="Polar residues" evidence="1">
    <location>
        <begin position="412"/>
        <end position="421"/>
    </location>
</feature>
<feature type="compositionally biased region" description="Polar residues" evidence="1">
    <location>
        <begin position="437"/>
        <end position="454"/>
    </location>
</feature>
<accession>A0A449B370</accession>
<feature type="compositionally biased region" description="Low complexity" evidence="1">
    <location>
        <begin position="489"/>
        <end position="503"/>
    </location>
</feature>
<dbReference type="EMBL" id="LR215036">
    <property type="protein sequence ID" value="VEU75047.1"/>
    <property type="molecule type" value="Genomic_DNA"/>
</dbReference>
<gene>
    <name evidence="3" type="ORF">NCTC10181_00922</name>
</gene>
<feature type="signal peptide" evidence="2">
    <location>
        <begin position="1"/>
        <end position="22"/>
    </location>
</feature>
<name>A0A449B370_9BACT</name>
<feature type="compositionally biased region" description="Basic and acidic residues" evidence="1">
    <location>
        <begin position="455"/>
        <end position="475"/>
    </location>
</feature>
<feature type="region of interest" description="Disordered" evidence="1">
    <location>
        <begin position="278"/>
        <end position="521"/>
    </location>
</feature>
<feature type="chain" id="PRO_5019309611" description="Lipoprotein" evidence="2">
    <location>
        <begin position="23"/>
        <end position="640"/>
    </location>
</feature>
<protein>
    <recommendedName>
        <fullName evidence="5">Lipoprotein</fullName>
    </recommendedName>
</protein>
<evidence type="ECO:0000313" key="3">
    <source>
        <dbReference type="EMBL" id="VEU75047.1"/>
    </source>
</evidence>
<reference evidence="3 4" key="1">
    <citation type="submission" date="2019-01" db="EMBL/GenBank/DDBJ databases">
        <authorList>
            <consortium name="Pathogen Informatics"/>
        </authorList>
    </citation>
    <scope>NUCLEOTIDE SEQUENCE [LARGE SCALE GENOMIC DNA]</scope>
    <source>
        <strain evidence="3 4">NCTC10181</strain>
    </source>
</reference>
<feature type="compositionally biased region" description="Basic and acidic residues" evidence="1">
    <location>
        <begin position="333"/>
        <end position="351"/>
    </location>
</feature>
<feature type="compositionally biased region" description="Polar residues" evidence="1">
    <location>
        <begin position="115"/>
        <end position="138"/>
    </location>
</feature>
<feature type="compositionally biased region" description="Basic and acidic residues" evidence="1">
    <location>
        <begin position="85"/>
        <end position="105"/>
    </location>
</feature>
<dbReference type="RefSeq" id="WP_129725851.1">
    <property type="nucleotide sequence ID" value="NZ_LR215036.1"/>
</dbReference>
<evidence type="ECO:0000256" key="2">
    <source>
        <dbReference type="SAM" id="SignalP"/>
    </source>
</evidence>
<feature type="region of interest" description="Disordered" evidence="1">
    <location>
        <begin position="34"/>
        <end position="146"/>
    </location>
</feature>
<feature type="compositionally biased region" description="Polar residues" evidence="1">
    <location>
        <begin position="53"/>
        <end position="66"/>
    </location>
</feature>
<feature type="compositionally biased region" description="Low complexity" evidence="1">
    <location>
        <begin position="72"/>
        <end position="84"/>
    </location>
</feature>
<proteinExistence type="predicted"/>
<evidence type="ECO:0008006" key="5">
    <source>
        <dbReference type="Google" id="ProtNLM"/>
    </source>
</evidence>
<evidence type="ECO:0000313" key="4">
    <source>
        <dbReference type="Proteomes" id="UP000290985"/>
    </source>
</evidence>
<dbReference type="AlphaFoldDB" id="A0A449B370"/>
<feature type="compositionally biased region" description="Polar residues" evidence="1">
    <location>
        <begin position="34"/>
        <end position="46"/>
    </location>
</feature>
<keyword evidence="4" id="KW-1185">Reference proteome</keyword>
<dbReference type="PROSITE" id="PS51257">
    <property type="entry name" value="PROKAR_LIPOPROTEIN"/>
    <property type="match status" value="1"/>
</dbReference>